<dbReference type="PANTHER" id="PTHR24113">
    <property type="entry name" value="RAN GTPASE-ACTIVATING PROTEIN 1"/>
    <property type="match status" value="1"/>
</dbReference>
<proteinExistence type="predicted"/>
<feature type="region of interest" description="Disordered" evidence="4">
    <location>
        <begin position="1"/>
        <end position="25"/>
    </location>
</feature>
<dbReference type="SMART" id="SM00369">
    <property type="entry name" value="LRR_TYP"/>
    <property type="match status" value="2"/>
</dbReference>
<dbReference type="PANTHER" id="PTHR24113:SF12">
    <property type="entry name" value="RAN GTPASE-ACTIVATING PROTEIN 1"/>
    <property type="match status" value="1"/>
</dbReference>
<dbReference type="GO" id="GO:0048471">
    <property type="term" value="C:perinuclear region of cytoplasm"/>
    <property type="evidence" value="ECO:0007669"/>
    <property type="project" value="TreeGrafter"/>
</dbReference>
<evidence type="ECO:0000256" key="4">
    <source>
        <dbReference type="SAM" id="MobiDB-lite"/>
    </source>
</evidence>
<dbReference type="GO" id="GO:0005096">
    <property type="term" value="F:GTPase activator activity"/>
    <property type="evidence" value="ECO:0007669"/>
    <property type="project" value="UniProtKB-KW"/>
</dbReference>
<feature type="region of interest" description="Disordered" evidence="4">
    <location>
        <begin position="876"/>
        <end position="911"/>
    </location>
</feature>
<dbReference type="VEuPathDB" id="CryptoDB:Cvel_26614"/>
<name>A0A0G4HDX1_9ALVE</name>
<protein>
    <submittedName>
        <fullName evidence="5">Uncharacterized protein</fullName>
    </submittedName>
</protein>
<dbReference type="InterPro" id="IPR001611">
    <property type="entry name" value="Leu-rich_rpt"/>
</dbReference>
<dbReference type="SMART" id="SM00368">
    <property type="entry name" value="LRR_RI"/>
    <property type="match status" value="7"/>
</dbReference>
<dbReference type="GO" id="GO:0031267">
    <property type="term" value="F:small GTPase binding"/>
    <property type="evidence" value="ECO:0007669"/>
    <property type="project" value="TreeGrafter"/>
</dbReference>
<reference evidence="5" key="1">
    <citation type="submission" date="2014-11" db="EMBL/GenBank/DDBJ databases">
        <authorList>
            <person name="Otto D Thomas"/>
            <person name="Naeem Raeece"/>
        </authorList>
    </citation>
    <scope>NUCLEOTIDE SEQUENCE</scope>
</reference>
<organism evidence="5">
    <name type="scientific">Chromera velia CCMP2878</name>
    <dbReference type="NCBI Taxonomy" id="1169474"/>
    <lineage>
        <taxon>Eukaryota</taxon>
        <taxon>Sar</taxon>
        <taxon>Alveolata</taxon>
        <taxon>Colpodellida</taxon>
        <taxon>Chromeraceae</taxon>
        <taxon>Chromera</taxon>
    </lineage>
</organism>
<sequence>MSRHATTARRSPAGGAHSESAGKETAERKDNELCILFDHACPSAEAISELASDKDGFGSAWLLLEFIKKGRSKLPIGSLDLSDFSLSASKLRLLLTSIPSGPSILETLKCGPHVCKDACLPVLLDFLRGLQAGGTGGREPSVCLKTLNLAKCDLNQATRGIFDLLPSSLEHMDLSGNRLRCSSMEVLGAVLSSGGLPRLLSLDLSDNPLSPSGLKAFARGLSSSPQSLPLQSLKLVCTKAKAEGVEAFAEALKEKKTASLQILDLEGNCMRPAGVKHLASAVNAEAVPHLRVLVLKKNELVNVTHQQKDYAPTSELLTTNVLKELEELDLSQNRLSEFQGFFHLTVPGRFPKLRKLNLWGGKGGCLSRMSSEQLTRFATGLEVGGLPSLQELVIPYGGLTDIPNAGGVVALANALSTGHLADLRGLEIPVRRDMTSGAFAGLCRSLAAGKTSLLQTLDLSVYARNTREGVGNLAEGIRGGKLRSLVSLRLAASRITPSLLSGNSVCALGLALGGGGCPGLQTLRLAWKEEGDEGVGGLAEGLGGGRLSSLRDLSLEVRSGEEGGGDGYKALGEVLGTGKVPSLRDVSLTWWCKQSFRSLCEGLSRGRVDHPTMIDVGLWGDKLHFGLTCLAEVIRAGKLSGLRKFEQHGSGVLSREGGAAFGEALTHGNASLASLKEIIFHQETEEGITGLLSGLSRGPGSLPAFRFLHCFGRCTLPTQSVQSLSALVSAGTVPSLSELRVDLSGIGQEAMQAFAAALGSPQVSALRRLDVAVFRGIAPESAAVQVGMFSGALSSGHLRRLEELCVKGLRVVEEVRALCVGLGSGRLPSLHLLRLLFCRLGPDGGRALSEVLIAEKAALLEDARCKVLRAHRRRGDGTYRGVDEPPPPSPRRSGPIEKSADGESCRPPYDPATVRADVLIAHPVSLRTKLR</sequence>
<dbReference type="AlphaFoldDB" id="A0A0G4HDX1"/>
<dbReference type="PhylomeDB" id="A0A0G4HDX1"/>
<dbReference type="GO" id="GO:0005634">
    <property type="term" value="C:nucleus"/>
    <property type="evidence" value="ECO:0007669"/>
    <property type="project" value="TreeGrafter"/>
</dbReference>
<keyword evidence="3" id="KW-0677">Repeat</keyword>
<dbReference type="SUPFAM" id="SSF52047">
    <property type="entry name" value="RNI-like"/>
    <property type="match status" value="2"/>
</dbReference>
<dbReference type="GO" id="GO:0005829">
    <property type="term" value="C:cytosol"/>
    <property type="evidence" value="ECO:0007669"/>
    <property type="project" value="TreeGrafter"/>
</dbReference>
<evidence type="ECO:0000256" key="3">
    <source>
        <dbReference type="ARBA" id="ARBA00022737"/>
    </source>
</evidence>
<keyword evidence="2" id="KW-0433">Leucine-rich repeat</keyword>
<dbReference type="InterPro" id="IPR032675">
    <property type="entry name" value="LRR_dom_sf"/>
</dbReference>
<gene>
    <name evidence="5" type="ORF">Cvel_26614</name>
</gene>
<dbReference type="InterPro" id="IPR003591">
    <property type="entry name" value="Leu-rich_rpt_typical-subtyp"/>
</dbReference>
<evidence type="ECO:0000256" key="1">
    <source>
        <dbReference type="ARBA" id="ARBA00022468"/>
    </source>
</evidence>
<feature type="compositionally biased region" description="Basic and acidic residues" evidence="4">
    <location>
        <begin position="894"/>
        <end position="904"/>
    </location>
</feature>
<dbReference type="InterPro" id="IPR027038">
    <property type="entry name" value="RanGap"/>
</dbReference>
<dbReference type="Gene3D" id="3.80.10.10">
    <property type="entry name" value="Ribonuclease Inhibitor"/>
    <property type="match status" value="3"/>
</dbReference>
<dbReference type="Pfam" id="PF13516">
    <property type="entry name" value="LRR_6"/>
    <property type="match status" value="1"/>
</dbReference>
<dbReference type="PROSITE" id="PS51450">
    <property type="entry name" value="LRR"/>
    <property type="match status" value="1"/>
</dbReference>
<accession>A0A0G4HDX1</accession>
<dbReference type="GO" id="GO:0006913">
    <property type="term" value="P:nucleocytoplasmic transport"/>
    <property type="evidence" value="ECO:0007669"/>
    <property type="project" value="TreeGrafter"/>
</dbReference>
<dbReference type="EMBL" id="CDMZ01002412">
    <property type="protein sequence ID" value="CEM42245.1"/>
    <property type="molecule type" value="Genomic_DNA"/>
</dbReference>
<keyword evidence="1" id="KW-0343">GTPase activation</keyword>
<evidence type="ECO:0000313" key="5">
    <source>
        <dbReference type="EMBL" id="CEM42245.1"/>
    </source>
</evidence>
<evidence type="ECO:0000256" key="2">
    <source>
        <dbReference type="ARBA" id="ARBA00022614"/>
    </source>
</evidence>